<comment type="pathway">
    <text evidence="1">Cofactor biosynthesis; thiamine diphosphate biosynthesis.</text>
</comment>
<evidence type="ECO:0000313" key="4">
    <source>
        <dbReference type="Proteomes" id="UP000604117"/>
    </source>
</evidence>
<dbReference type="PANTHER" id="PTHR43198">
    <property type="entry name" value="BIFUNCTIONAL TH2 PROTEIN"/>
    <property type="match status" value="1"/>
</dbReference>
<name>A0ABQ4D4L8_9ACTN</name>
<dbReference type="RefSeq" id="WP_203719312.1">
    <property type="nucleotide sequence ID" value="NZ_BONE01000148.1"/>
</dbReference>
<dbReference type="InterPro" id="IPR016084">
    <property type="entry name" value="Haem_Oase-like_multi-hlx"/>
</dbReference>
<evidence type="ECO:0000259" key="2">
    <source>
        <dbReference type="Pfam" id="PF03070"/>
    </source>
</evidence>
<dbReference type="InterPro" id="IPR004305">
    <property type="entry name" value="Thiaminase-2/PQQC"/>
</dbReference>
<accession>A0ABQ4D4L8</accession>
<protein>
    <submittedName>
        <fullName evidence="3">Aminopyrimidine aminohydrolase</fullName>
    </submittedName>
</protein>
<dbReference type="SUPFAM" id="SSF48613">
    <property type="entry name" value="Heme oxygenase-like"/>
    <property type="match status" value="1"/>
</dbReference>
<proteinExistence type="predicted"/>
<keyword evidence="4" id="KW-1185">Reference proteome</keyword>
<dbReference type="Pfam" id="PF03070">
    <property type="entry name" value="TENA_THI-4"/>
    <property type="match status" value="1"/>
</dbReference>
<comment type="caution">
    <text evidence="3">The sequence shown here is derived from an EMBL/GenBank/DDBJ whole genome shotgun (WGS) entry which is preliminary data.</text>
</comment>
<evidence type="ECO:0000313" key="3">
    <source>
        <dbReference type="EMBL" id="GIF78483.1"/>
    </source>
</evidence>
<dbReference type="PANTHER" id="PTHR43198:SF2">
    <property type="entry name" value="SI:CH1073-67J19.1-RELATED"/>
    <property type="match status" value="1"/>
</dbReference>
<feature type="domain" description="Thiaminase-2/PQQC" evidence="2">
    <location>
        <begin position="13"/>
        <end position="206"/>
    </location>
</feature>
<evidence type="ECO:0000256" key="1">
    <source>
        <dbReference type="ARBA" id="ARBA00004948"/>
    </source>
</evidence>
<organism evidence="3 4">
    <name type="scientific">Asanoa siamensis</name>
    <dbReference type="NCBI Taxonomy" id="926357"/>
    <lineage>
        <taxon>Bacteria</taxon>
        <taxon>Bacillati</taxon>
        <taxon>Actinomycetota</taxon>
        <taxon>Actinomycetes</taxon>
        <taxon>Micromonosporales</taxon>
        <taxon>Micromonosporaceae</taxon>
        <taxon>Asanoa</taxon>
    </lineage>
</organism>
<gene>
    <name evidence="3" type="ORF">Asi02nite_80010</name>
</gene>
<dbReference type="CDD" id="cd19368">
    <property type="entry name" value="TenA_C_AtTH2-like"/>
    <property type="match status" value="1"/>
</dbReference>
<sequence>MSVARTLWQDNADLAAEALAHPFVRGLADGTLPEPVFAGYVAQDAFYLESFGRGYALGVAHSPDRRGFDAFADLLAGLRGELRLHEAYAKQLHIDLSTVDPSPATLAYTDFLLATAALGDLGHLCAAMTPCMRLYAHLGQSLRTVDHADRYGEWIRTYADPGFEELAANLENLLDTYARPGGDARTSDVYRRAMRLEVAFFESAYRALD</sequence>
<reference evidence="3 4" key="1">
    <citation type="submission" date="2021-01" db="EMBL/GenBank/DDBJ databases">
        <title>Whole genome shotgun sequence of Asanoa siamensis NBRC 107932.</title>
        <authorList>
            <person name="Komaki H."/>
            <person name="Tamura T."/>
        </authorList>
    </citation>
    <scope>NUCLEOTIDE SEQUENCE [LARGE SCALE GENOMIC DNA]</scope>
    <source>
        <strain evidence="3 4">NBRC 107932</strain>
    </source>
</reference>
<dbReference type="InterPro" id="IPR050967">
    <property type="entry name" value="Thiamine_Salvage_TenA"/>
</dbReference>
<dbReference type="Gene3D" id="1.20.910.10">
    <property type="entry name" value="Heme oxygenase-like"/>
    <property type="match status" value="1"/>
</dbReference>
<dbReference type="Proteomes" id="UP000604117">
    <property type="component" value="Unassembled WGS sequence"/>
</dbReference>
<dbReference type="EMBL" id="BONE01000148">
    <property type="protein sequence ID" value="GIF78483.1"/>
    <property type="molecule type" value="Genomic_DNA"/>
</dbReference>